<feature type="compositionally biased region" description="Polar residues" evidence="1">
    <location>
        <begin position="131"/>
        <end position="142"/>
    </location>
</feature>
<evidence type="ECO:0000256" key="1">
    <source>
        <dbReference type="SAM" id="MobiDB-lite"/>
    </source>
</evidence>
<feature type="compositionally biased region" description="Basic and acidic residues" evidence="1">
    <location>
        <begin position="1"/>
        <end position="21"/>
    </location>
</feature>
<accession>A0A7S4K8F4</accession>
<dbReference type="AlphaFoldDB" id="A0A7S4K8F4"/>
<feature type="compositionally biased region" description="Basic and acidic residues" evidence="1">
    <location>
        <begin position="61"/>
        <end position="96"/>
    </location>
</feature>
<reference evidence="2" key="1">
    <citation type="submission" date="2021-01" db="EMBL/GenBank/DDBJ databases">
        <authorList>
            <person name="Corre E."/>
            <person name="Pelletier E."/>
            <person name="Niang G."/>
            <person name="Scheremetjew M."/>
            <person name="Finn R."/>
            <person name="Kale V."/>
            <person name="Holt S."/>
            <person name="Cochrane G."/>
            <person name="Meng A."/>
            <person name="Brown T."/>
            <person name="Cohen L."/>
        </authorList>
    </citation>
    <scope>NUCLEOTIDE SEQUENCE</scope>
    <source>
        <strain evidence="2">Isolate 1302-5</strain>
    </source>
</reference>
<proteinExistence type="predicted"/>
<organism evidence="2">
    <name type="scientific">Odontella aurita</name>
    <dbReference type="NCBI Taxonomy" id="265563"/>
    <lineage>
        <taxon>Eukaryota</taxon>
        <taxon>Sar</taxon>
        <taxon>Stramenopiles</taxon>
        <taxon>Ochrophyta</taxon>
        <taxon>Bacillariophyta</taxon>
        <taxon>Mediophyceae</taxon>
        <taxon>Biddulphiophycidae</taxon>
        <taxon>Eupodiscales</taxon>
        <taxon>Odontellaceae</taxon>
        <taxon>Odontella</taxon>
    </lineage>
</organism>
<sequence length="496" mass="55132">MDVIEEKATESKESGGKKEEGYSTDMRMQDGASQNPYLASERRTPGVDGGIGKTKTIPARKRWEEKRNKRRAEGYRKKGEAYENESKGGIENKEEGATTEDVDYSREKTGAFPSAARVERGRNRENGEGKFSNQNFKGGESQTKLRKEMCLDENEEMHSISPCDMNRHETRKGSDQAAACLSSSLTLLSPPMPSHGTGVEEMKDEEVALDSIVDAASLSQDEMKGRDRNLIDGVDSSPGVSQVPGRAPGAFPNWGRVRALSSAISSRFLPTRNSAGVEVVQAVEVTDAKPVVYAEAVNLDASEERFRRSVQKIFRYKEQHFQSSCGMAGASVEDLRGTQGAVFEGHAEILRSGNRSPLARCFPCFYRNKEGIRREKGYRVYILVKGKFCFIFKSSISDTPAYAIPLDEYVAKKEALDEGCHEVKAILMELKESSSVEYEVEFNDTKKAMDFYSAVNLSSKRTERQESNRSASVAYIETVGNKKVEEEGLSQLIHTF</sequence>
<dbReference type="EMBL" id="HBKQ01059511">
    <property type="protein sequence ID" value="CAE2286399.1"/>
    <property type="molecule type" value="Transcribed_RNA"/>
</dbReference>
<gene>
    <name evidence="2" type="ORF">OAUR00152_LOCUS40617</name>
</gene>
<feature type="region of interest" description="Disordered" evidence="1">
    <location>
        <begin position="1"/>
        <end position="143"/>
    </location>
</feature>
<evidence type="ECO:0000313" key="2">
    <source>
        <dbReference type="EMBL" id="CAE2286399.1"/>
    </source>
</evidence>
<name>A0A7S4K8F4_9STRA</name>
<protein>
    <submittedName>
        <fullName evidence="2">Uncharacterized protein</fullName>
    </submittedName>
</protein>
<feature type="compositionally biased region" description="Basic and acidic residues" evidence="1">
    <location>
        <begin position="117"/>
        <end position="128"/>
    </location>
</feature>